<dbReference type="Pfam" id="PF00366">
    <property type="entry name" value="Ribosomal_S17"/>
    <property type="match status" value="1"/>
</dbReference>
<keyword evidence="5 6" id="KW-0687">Ribonucleoprotein</keyword>
<keyword evidence="2 6" id="KW-0699">rRNA-binding</keyword>
<keyword evidence="4 6" id="KW-0689">Ribosomal protein</keyword>
<dbReference type="GO" id="GO:0003735">
    <property type="term" value="F:structural constituent of ribosome"/>
    <property type="evidence" value="ECO:0007669"/>
    <property type="project" value="UniProtKB-UniRule"/>
</dbReference>
<comment type="similarity">
    <text evidence="1 6">Belongs to the universal ribosomal protein uS17 family.</text>
</comment>
<proteinExistence type="inferred from homology"/>
<evidence type="ECO:0000256" key="2">
    <source>
        <dbReference type="ARBA" id="ARBA00022730"/>
    </source>
</evidence>
<dbReference type="HAMAP" id="MF_01345_B">
    <property type="entry name" value="Ribosomal_uS17_B"/>
    <property type="match status" value="1"/>
</dbReference>
<sequence>MEQKSHRRTRVGRVIADNTPKTVKVQIEGIVQHPQYKKYIKRHTRFLVHDPEEQCRLGDLVRIEECRPYSKLKKWIVREIIQRADAKTKENLQEATHDSAGINP</sequence>
<dbReference type="SUPFAM" id="SSF50249">
    <property type="entry name" value="Nucleic acid-binding proteins"/>
    <property type="match status" value="1"/>
</dbReference>
<dbReference type="InterPro" id="IPR019984">
    <property type="entry name" value="Ribosomal_uS17_bact/chlr"/>
</dbReference>
<accession>A0A367ZKV8</accession>
<dbReference type="Gene3D" id="2.40.50.140">
    <property type="entry name" value="Nucleic acid-binding proteins"/>
    <property type="match status" value="1"/>
</dbReference>
<dbReference type="PRINTS" id="PR00973">
    <property type="entry name" value="RIBOSOMALS17"/>
</dbReference>
<organism evidence="7 8">
    <name type="scientific">Candidatus Ozemobacter sibiricus</name>
    <dbReference type="NCBI Taxonomy" id="2268124"/>
    <lineage>
        <taxon>Bacteria</taxon>
        <taxon>Candidatus Ozemobacteria</taxon>
        <taxon>Candidatus Ozemobacterales</taxon>
        <taxon>Candidatus Ozemobacteraceae</taxon>
        <taxon>Candidatus Ozemobacter</taxon>
    </lineage>
</organism>
<evidence type="ECO:0000256" key="4">
    <source>
        <dbReference type="ARBA" id="ARBA00022980"/>
    </source>
</evidence>
<dbReference type="PANTHER" id="PTHR10744">
    <property type="entry name" value="40S RIBOSOMAL PROTEIN S11 FAMILY MEMBER"/>
    <property type="match status" value="1"/>
</dbReference>
<dbReference type="AlphaFoldDB" id="A0A367ZKV8"/>
<evidence type="ECO:0000256" key="3">
    <source>
        <dbReference type="ARBA" id="ARBA00022884"/>
    </source>
</evidence>
<dbReference type="InterPro" id="IPR000266">
    <property type="entry name" value="Ribosomal_uS17"/>
</dbReference>
<dbReference type="GO" id="GO:0019843">
    <property type="term" value="F:rRNA binding"/>
    <property type="evidence" value="ECO:0007669"/>
    <property type="project" value="UniProtKB-UniRule"/>
</dbReference>
<dbReference type="NCBIfam" id="NF004123">
    <property type="entry name" value="PRK05610.1"/>
    <property type="match status" value="1"/>
</dbReference>
<evidence type="ECO:0000313" key="8">
    <source>
        <dbReference type="Proteomes" id="UP000252355"/>
    </source>
</evidence>
<keyword evidence="3 6" id="KW-0694">RNA-binding</keyword>
<comment type="subunit">
    <text evidence="6">Part of the 30S ribosomal subunit.</text>
</comment>
<comment type="function">
    <text evidence="6">One of the primary rRNA binding proteins, it binds specifically to the 5'-end of 16S ribosomal RNA.</text>
</comment>
<dbReference type="GO" id="GO:0006412">
    <property type="term" value="P:translation"/>
    <property type="evidence" value="ECO:0007669"/>
    <property type="project" value="UniProtKB-UniRule"/>
</dbReference>
<evidence type="ECO:0000313" key="7">
    <source>
        <dbReference type="EMBL" id="RCK78487.1"/>
    </source>
</evidence>
<evidence type="ECO:0000256" key="5">
    <source>
        <dbReference type="ARBA" id="ARBA00023274"/>
    </source>
</evidence>
<evidence type="ECO:0000256" key="6">
    <source>
        <dbReference type="HAMAP-Rule" id="MF_01345"/>
    </source>
</evidence>
<gene>
    <name evidence="6" type="primary">rpsQ</name>
    <name evidence="7" type="ORF">OZSIB_1407</name>
</gene>
<evidence type="ECO:0000256" key="1">
    <source>
        <dbReference type="ARBA" id="ARBA00010254"/>
    </source>
</evidence>
<reference evidence="7 8" key="1">
    <citation type="submission" date="2018-05" db="EMBL/GenBank/DDBJ databases">
        <title>A metagenomic window into the 2 km-deep terrestrial subsurface aquifer revealed taxonomically and functionally diverse microbial community comprising novel uncultured bacterial lineages.</title>
        <authorList>
            <person name="Kadnikov V.V."/>
            <person name="Mardanov A.V."/>
            <person name="Beletsky A.V."/>
            <person name="Banks D."/>
            <person name="Pimenov N.V."/>
            <person name="Frank Y.A."/>
            <person name="Karnachuk O.V."/>
            <person name="Ravin N.V."/>
        </authorList>
    </citation>
    <scope>NUCLEOTIDE SEQUENCE [LARGE SCALE GENOMIC DNA]</scope>
    <source>
        <strain evidence="7">BY5</strain>
    </source>
</reference>
<dbReference type="EMBL" id="QOQW01000022">
    <property type="protein sequence ID" value="RCK78487.1"/>
    <property type="molecule type" value="Genomic_DNA"/>
</dbReference>
<protein>
    <recommendedName>
        <fullName evidence="6">Small ribosomal subunit protein uS17</fullName>
    </recommendedName>
</protein>
<dbReference type="GO" id="GO:0022627">
    <property type="term" value="C:cytosolic small ribosomal subunit"/>
    <property type="evidence" value="ECO:0007669"/>
    <property type="project" value="UniProtKB-UniRule"/>
</dbReference>
<dbReference type="Proteomes" id="UP000252355">
    <property type="component" value="Unassembled WGS sequence"/>
</dbReference>
<dbReference type="NCBIfam" id="TIGR03635">
    <property type="entry name" value="uS17_bact"/>
    <property type="match status" value="1"/>
</dbReference>
<name>A0A367ZKV8_9BACT</name>
<dbReference type="CDD" id="cd00364">
    <property type="entry name" value="Ribosomal_uS17"/>
    <property type="match status" value="1"/>
</dbReference>
<comment type="caution">
    <text evidence="7">The sequence shown here is derived from an EMBL/GenBank/DDBJ whole genome shotgun (WGS) entry which is preliminary data.</text>
</comment>
<dbReference type="InterPro" id="IPR012340">
    <property type="entry name" value="NA-bd_OB-fold"/>
</dbReference>
<dbReference type="PANTHER" id="PTHR10744:SF1">
    <property type="entry name" value="SMALL RIBOSOMAL SUBUNIT PROTEIN US17M"/>
    <property type="match status" value="1"/>
</dbReference>